<sequence>MKKWVIFIMCFCIVVGGLFMCFLLSNKQYVAIQQEGAYFNMTSQTLLRLKGNPVEVYKNAGDTPSDIYVFQEEVYGYPAIGDYRIFRGGWKEQLIEVSFQISDLTLDEAQKICNQIYESVKAEYSDHQDFYNSGVQTDGVSYLKLECGTDTGATGISYDFNYEGGELSISALRLF</sequence>
<protein>
    <submittedName>
        <fullName evidence="2">Uncharacterized protein</fullName>
    </submittedName>
</protein>
<comment type="caution">
    <text evidence="2">The sequence shown here is derived from an EMBL/GenBank/DDBJ whole genome shotgun (WGS) entry which is preliminary data.</text>
</comment>
<gene>
    <name evidence="2" type="ORF">H8702_10945</name>
</gene>
<keyword evidence="1" id="KW-1133">Transmembrane helix</keyword>
<dbReference type="EMBL" id="JACRTL010000007">
    <property type="protein sequence ID" value="MBC8611608.1"/>
    <property type="molecule type" value="Genomic_DNA"/>
</dbReference>
<reference evidence="2" key="1">
    <citation type="submission" date="2020-08" db="EMBL/GenBank/DDBJ databases">
        <title>Genome public.</title>
        <authorList>
            <person name="Liu C."/>
            <person name="Sun Q."/>
        </authorList>
    </citation>
    <scope>NUCLEOTIDE SEQUENCE</scope>
    <source>
        <strain evidence="2">NSJ-15</strain>
    </source>
</reference>
<keyword evidence="1" id="KW-0472">Membrane</keyword>
<accession>A0A8J6TVR2</accession>
<keyword evidence="1" id="KW-0812">Transmembrane</keyword>
<evidence type="ECO:0000313" key="2">
    <source>
        <dbReference type="EMBL" id="MBC8611608.1"/>
    </source>
</evidence>
<evidence type="ECO:0000313" key="3">
    <source>
        <dbReference type="Proteomes" id="UP000632659"/>
    </source>
</evidence>
<name>A0A8J6TVR2_9FIRM</name>
<organism evidence="2 3">
    <name type="scientific">Massiliimalia timonensis</name>
    <dbReference type="NCBI Taxonomy" id="1987501"/>
    <lineage>
        <taxon>Bacteria</taxon>
        <taxon>Bacillati</taxon>
        <taxon>Bacillota</taxon>
        <taxon>Clostridia</taxon>
        <taxon>Eubacteriales</taxon>
        <taxon>Oscillospiraceae</taxon>
        <taxon>Massiliimalia</taxon>
    </lineage>
</organism>
<keyword evidence="3" id="KW-1185">Reference proteome</keyword>
<evidence type="ECO:0000256" key="1">
    <source>
        <dbReference type="SAM" id="Phobius"/>
    </source>
</evidence>
<dbReference type="Proteomes" id="UP000632659">
    <property type="component" value="Unassembled WGS sequence"/>
</dbReference>
<feature type="transmembrane region" description="Helical" evidence="1">
    <location>
        <begin position="6"/>
        <end position="24"/>
    </location>
</feature>
<dbReference type="RefSeq" id="WP_154824995.1">
    <property type="nucleotide sequence ID" value="NZ_JACRTL010000007.1"/>
</dbReference>
<proteinExistence type="predicted"/>
<dbReference type="AlphaFoldDB" id="A0A8J6TVR2"/>